<dbReference type="FunFam" id="1.10.10.60:FF:000132">
    <property type="entry name" value="AraC family transcriptional regulator"/>
    <property type="match status" value="1"/>
</dbReference>
<dbReference type="AlphaFoldDB" id="A0A261U2A9"/>
<dbReference type="InterPro" id="IPR014710">
    <property type="entry name" value="RmlC-like_jellyroll"/>
</dbReference>
<dbReference type="Gene3D" id="2.60.120.10">
    <property type="entry name" value="Jelly Rolls"/>
    <property type="match status" value="1"/>
</dbReference>
<dbReference type="PANTHER" id="PTHR11019">
    <property type="entry name" value="HTH-TYPE TRANSCRIPTIONAL REGULATOR NIMR"/>
    <property type="match status" value="1"/>
</dbReference>
<feature type="domain" description="HTH araC/xylS-type" evidence="5">
    <location>
        <begin position="165"/>
        <end position="262"/>
    </location>
</feature>
<dbReference type="Pfam" id="PF12833">
    <property type="entry name" value="HTH_18"/>
    <property type="match status" value="1"/>
</dbReference>
<keyword evidence="3" id="KW-0238">DNA-binding</keyword>
<protein>
    <submittedName>
        <fullName evidence="6">AraC family transcriptional regulator</fullName>
    </submittedName>
</protein>
<reference evidence="6 7" key="1">
    <citation type="submission" date="2017-05" db="EMBL/GenBank/DDBJ databases">
        <title>Complete and WGS of Bordetella genogroups.</title>
        <authorList>
            <person name="Spilker T."/>
            <person name="LiPuma J."/>
        </authorList>
    </citation>
    <scope>NUCLEOTIDE SEQUENCE [LARGE SCALE GENOMIC DNA]</scope>
    <source>
        <strain evidence="6 7">AU9919</strain>
    </source>
</reference>
<accession>A0A261U2A9</accession>
<proteinExistence type="predicted"/>
<dbReference type="InterPro" id="IPR009057">
    <property type="entry name" value="Homeodomain-like_sf"/>
</dbReference>
<dbReference type="CDD" id="cd06124">
    <property type="entry name" value="cupin_NimR-like_N"/>
    <property type="match status" value="1"/>
</dbReference>
<gene>
    <name evidence="6" type="ORF">CAL20_11555</name>
</gene>
<dbReference type="PROSITE" id="PS01124">
    <property type="entry name" value="HTH_ARAC_FAMILY_2"/>
    <property type="match status" value="1"/>
</dbReference>
<comment type="caution">
    <text evidence="6">The sequence shown here is derived from an EMBL/GenBank/DDBJ whole genome shotgun (WGS) entry which is preliminary data.</text>
</comment>
<evidence type="ECO:0000313" key="6">
    <source>
        <dbReference type="EMBL" id="OZI56078.1"/>
    </source>
</evidence>
<evidence type="ECO:0000256" key="1">
    <source>
        <dbReference type="ARBA" id="ARBA00022491"/>
    </source>
</evidence>
<sequence length="264" mass="29476">MTTRAPLDQTLCHFDPDEIDRPVIAWRIEVEQNEAEQPVHTHRKGQLIMALHGGVTCEVPKAMWMVPPHHAVWIPGGMPHSNRATDNARIYFLFIEPTAARMPQECCTVAISPMLREMIKYLADLGPDYPDNGPTARLAAVLLDQVSAAPIEQLNLPISQHPKIRRITDALAADPSDRTTLADWGDRLAMSERTLARLVMRETGLTFGRWRQQLHLIVALRQLAAGTTVQQVAGNLGYDSVTAFITMFKKALGQPPAQYFSTLR</sequence>
<dbReference type="PANTHER" id="PTHR11019:SF199">
    <property type="entry name" value="HTH-TYPE TRANSCRIPTIONAL REGULATOR NIMR"/>
    <property type="match status" value="1"/>
</dbReference>
<dbReference type="GO" id="GO:0003700">
    <property type="term" value="F:DNA-binding transcription factor activity"/>
    <property type="evidence" value="ECO:0007669"/>
    <property type="project" value="InterPro"/>
</dbReference>
<dbReference type="Gene3D" id="1.10.10.60">
    <property type="entry name" value="Homeodomain-like"/>
    <property type="match status" value="1"/>
</dbReference>
<keyword evidence="1" id="KW-0678">Repressor</keyword>
<dbReference type="GO" id="GO:0043565">
    <property type="term" value="F:sequence-specific DNA binding"/>
    <property type="evidence" value="ECO:0007669"/>
    <property type="project" value="InterPro"/>
</dbReference>
<evidence type="ECO:0000256" key="4">
    <source>
        <dbReference type="ARBA" id="ARBA00023163"/>
    </source>
</evidence>
<dbReference type="SUPFAM" id="SSF51182">
    <property type="entry name" value="RmlC-like cupins"/>
    <property type="match status" value="1"/>
</dbReference>
<name>A0A261U2A9_9BORD</name>
<evidence type="ECO:0000259" key="5">
    <source>
        <dbReference type="PROSITE" id="PS01124"/>
    </source>
</evidence>
<dbReference type="SMART" id="SM00342">
    <property type="entry name" value="HTH_ARAC"/>
    <property type="match status" value="1"/>
</dbReference>
<dbReference type="Proteomes" id="UP000216885">
    <property type="component" value="Unassembled WGS sequence"/>
</dbReference>
<keyword evidence="7" id="KW-1185">Reference proteome</keyword>
<evidence type="ECO:0000256" key="3">
    <source>
        <dbReference type="ARBA" id="ARBA00023125"/>
    </source>
</evidence>
<dbReference type="InterPro" id="IPR011051">
    <property type="entry name" value="RmlC_Cupin_sf"/>
</dbReference>
<evidence type="ECO:0000313" key="7">
    <source>
        <dbReference type="Proteomes" id="UP000216885"/>
    </source>
</evidence>
<keyword evidence="2" id="KW-0805">Transcription regulation</keyword>
<evidence type="ECO:0000256" key="2">
    <source>
        <dbReference type="ARBA" id="ARBA00023015"/>
    </source>
</evidence>
<dbReference type="InterPro" id="IPR018060">
    <property type="entry name" value="HTH_AraC"/>
</dbReference>
<organism evidence="6 7">
    <name type="scientific">Bordetella genomosp. 4</name>
    <dbReference type="NCBI Taxonomy" id="463044"/>
    <lineage>
        <taxon>Bacteria</taxon>
        <taxon>Pseudomonadati</taxon>
        <taxon>Pseudomonadota</taxon>
        <taxon>Betaproteobacteria</taxon>
        <taxon>Burkholderiales</taxon>
        <taxon>Alcaligenaceae</taxon>
        <taxon>Bordetella</taxon>
    </lineage>
</organism>
<dbReference type="SUPFAM" id="SSF46689">
    <property type="entry name" value="Homeodomain-like"/>
    <property type="match status" value="1"/>
</dbReference>
<keyword evidence="4" id="KW-0804">Transcription</keyword>
<dbReference type="EMBL" id="NEVQ01000013">
    <property type="protein sequence ID" value="OZI56078.1"/>
    <property type="molecule type" value="Genomic_DNA"/>
</dbReference>
<dbReference type="RefSeq" id="WP_094837936.1">
    <property type="nucleotide sequence ID" value="NZ_NEVQ01000013.1"/>
</dbReference>